<dbReference type="KEGG" id="lak:106157027"/>
<dbReference type="Gene3D" id="2.60.40.150">
    <property type="entry name" value="C2 domain"/>
    <property type="match status" value="1"/>
</dbReference>
<dbReference type="SUPFAM" id="SSF49562">
    <property type="entry name" value="C2 domain (Calcium/lipid-binding domain, CaLB)"/>
    <property type="match status" value="1"/>
</dbReference>
<dbReference type="Proteomes" id="UP000085678">
    <property type="component" value="Unplaced"/>
</dbReference>
<evidence type="ECO:0000259" key="8">
    <source>
        <dbReference type="Pfam" id="PF16165"/>
    </source>
</evidence>
<keyword evidence="5 6" id="KW-0472">Membrane</keyword>
<dbReference type="STRING" id="7574.A0A1S3HPG9"/>
<feature type="domain" description="C2" evidence="7">
    <location>
        <begin position="50"/>
        <end position="84"/>
    </location>
</feature>
<evidence type="ECO:0000256" key="6">
    <source>
        <dbReference type="SAM" id="Phobius"/>
    </source>
</evidence>
<keyword evidence="2 6" id="KW-0812">Transmembrane</keyword>
<evidence type="ECO:0000259" key="7">
    <source>
        <dbReference type="Pfam" id="PF00168"/>
    </source>
</evidence>
<dbReference type="CDD" id="cd08374">
    <property type="entry name" value="C2F_Ferlin"/>
    <property type="match status" value="1"/>
</dbReference>
<dbReference type="InterPro" id="IPR032362">
    <property type="entry name" value="Ferlin_C"/>
</dbReference>
<dbReference type="Pfam" id="PF16165">
    <property type="entry name" value="Ferlin_C"/>
    <property type="match status" value="1"/>
</dbReference>
<feature type="transmembrane region" description="Helical" evidence="6">
    <location>
        <begin position="187"/>
        <end position="209"/>
    </location>
</feature>
<evidence type="ECO:0000313" key="9">
    <source>
        <dbReference type="Proteomes" id="UP000085678"/>
    </source>
</evidence>
<evidence type="ECO:0000256" key="4">
    <source>
        <dbReference type="ARBA" id="ARBA00022989"/>
    </source>
</evidence>
<evidence type="ECO:0000256" key="3">
    <source>
        <dbReference type="ARBA" id="ARBA00022737"/>
    </source>
</evidence>
<dbReference type="Pfam" id="PF00168">
    <property type="entry name" value="C2"/>
    <property type="match status" value="1"/>
</dbReference>
<comment type="subcellular location">
    <subcellularLocation>
        <location evidence="1">Membrane</location>
        <topology evidence="1">Single-pass membrane protein</topology>
    </subcellularLocation>
</comment>
<dbReference type="InterPro" id="IPR035892">
    <property type="entry name" value="C2_domain_sf"/>
</dbReference>
<evidence type="ECO:0000313" key="10">
    <source>
        <dbReference type="RefSeq" id="XP_013387948.1"/>
    </source>
</evidence>
<dbReference type="InterPro" id="IPR000008">
    <property type="entry name" value="C2_dom"/>
</dbReference>
<organism evidence="9 10">
    <name type="scientific">Lingula anatina</name>
    <name type="common">Brachiopod</name>
    <name type="synonym">Lingula unguis</name>
    <dbReference type="NCBI Taxonomy" id="7574"/>
    <lineage>
        <taxon>Eukaryota</taxon>
        <taxon>Metazoa</taxon>
        <taxon>Spiralia</taxon>
        <taxon>Lophotrochozoa</taxon>
        <taxon>Brachiopoda</taxon>
        <taxon>Linguliformea</taxon>
        <taxon>Lingulata</taxon>
        <taxon>Lingulida</taxon>
        <taxon>Linguloidea</taxon>
        <taxon>Lingulidae</taxon>
        <taxon>Lingula</taxon>
    </lineage>
</organism>
<gene>
    <name evidence="10" type="primary">LOC106157027</name>
</gene>
<dbReference type="RefSeq" id="XP_013387948.1">
    <property type="nucleotide sequence ID" value="XM_013532494.1"/>
</dbReference>
<dbReference type="InParanoid" id="A0A1S3HPG9"/>
<dbReference type="InterPro" id="IPR037725">
    <property type="entry name" value="C2F_Ferlin"/>
</dbReference>
<dbReference type="PANTHER" id="PTHR12546:SF33">
    <property type="entry name" value="SPERM VESICLE FUSION PROTEIN FER-1"/>
    <property type="match status" value="1"/>
</dbReference>
<dbReference type="AlphaFoldDB" id="A0A1S3HPG9"/>
<feature type="domain" description="Ferlin C-terminal" evidence="8">
    <location>
        <begin position="123"/>
        <end position="216"/>
    </location>
</feature>
<dbReference type="InterPro" id="IPR037721">
    <property type="entry name" value="Ferlin"/>
</dbReference>
<accession>A0A1S3HPG9</accession>
<dbReference type="PANTHER" id="PTHR12546">
    <property type="entry name" value="FER-1-LIKE"/>
    <property type="match status" value="1"/>
</dbReference>
<sequence>MCFRSLDGEGNFNWRFIFPLEYLPAEQAMVLRQKEHFWSLDKTEKHVPPKLMIQIWDNDKFSADDFLGTLELDLNRMPKPTKRSGSCSLDQLISAPTMSLFEAKRAYGYWPCYDTTPDGKRELTGKVEMEVEIVTEEEADLKPAGKGQDEPNMNPHLDPPNRPETSFLWFASPWKTLRYIVWRNYKWYIIGGLLLILLLVLVILFIYSIPGVSVEKIFGVNA</sequence>
<keyword evidence="3" id="KW-0677">Repeat</keyword>
<dbReference type="GO" id="GO:0016020">
    <property type="term" value="C:membrane"/>
    <property type="evidence" value="ECO:0007669"/>
    <property type="project" value="UniProtKB-SubCell"/>
</dbReference>
<protein>
    <submittedName>
        <fullName evidence="10">Myoferlin-like</fullName>
    </submittedName>
</protein>
<reference evidence="10" key="1">
    <citation type="submission" date="2025-08" db="UniProtKB">
        <authorList>
            <consortium name="RefSeq"/>
        </authorList>
    </citation>
    <scope>IDENTIFICATION</scope>
    <source>
        <tissue evidence="10">Gonads</tissue>
    </source>
</reference>
<dbReference type="GeneID" id="106157027"/>
<evidence type="ECO:0000256" key="1">
    <source>
        <dbReference type="ARBA" id="ARBA00004167"/>
    </source>
</evidence>
<dbReference type="GO" id="GO:0061025">
    <property type="term" value="P:membrane fusion"/>
    <property type="evidence" value="ECO:0007669"/>
    <property type="project" value="TreeGrafter"/>
</dbReference>
<name>A0A1S3HPG9_LINAN</name>
<evidence type="ECO:0000256" key="5">
    <source>
        <dbReference type="ARBA" id="ARBA00023136"/>
    </source>
</evidence>
<keyword evidence="4 6" id="KW-1133">Transmembrane helix</keyword>
<proteinExistence type="predicted"/>
<keyword evidence="9" id="KW-1185">Reference proteome</keyword>
<evidence type="ECO:0000256" key="2">
    <source>
        <dbReference type="ARBA" id="ARBA00022692"/>
    </source>
</evidence>
<dbReference type="OrthoDB" id="10059618at2759"/>
<dbReference type="GO" id="GO:0007009">
    <property type="term" value="P:plasma membrane organization"/>
    <property type="evidence" value="ECO:0007669"/>
    <property type="project" value="TreeGrafter"/>
</dbReference>